<reference evidence="2 3" key="1">
    <citation type="submission" date="2017-09" db="EMBL/GenBank/DDBJ databases">
        <title>Depth-based differentiation of microbial function through sediment-hosted aquifers and enrichment of novel symbionts in the deep terrestrial subsurface.</title>
        <authorList>
            <person name="Probst A.J."/>
            <person name="Ladd B."/>
            <person name="Jarett J.K."/>
            <person name="Geller-Mcgrath D.E."/>
            <person name="Sieber C.M."/>
            <person name="Emerson J.B."/>
            <person name="Anantharaman K."/>
            <person name="Thomas B.C."/>
            <person name="Malmstrom R."/>
            <person name="Stieglmeier M."/>
            <person name="Klingl A."/>
            <person name="Woyke T."/>
            <person name="Ryan C.M."/>
            <person name="Banfield J.F."/>
        </authorList>
    </citation>
    <scope>NUCLEOTIDE SEQUENCE [LARGE SCALE GENOMIC DNA]</scope>
    <source>
        <strain evidence="2">CG23_combo_of_CG06-09_8_20_14_all_34_8</strain>
    </source>
</reference>
<dbReference type="EMBL" id="PCSR01000115">
    <property type="protein sequence ID" value="PIP52734.1"/>
    <property type="molecule type" value="Genomic_DNA"/>
</dbReference>
<comment type="caution">
    <text evidence="2">The sequence shown here is derived from an EMBL/GenBank/DDBJ whole genome shotgun (WGS) entry which is preliminary data.</text>
</comment>
<feature type="transmembrane region" description="Helical" evidence="1">
    <location>
        <begin position="122"/>
        <end position="143"/>
    </location>
</feature>
<dbReference type="Proteomes" id="UP000229459">
    <property type="component" value="Unassembled WGS sequence"/>
</dbReference>
<keyword evidence="1" id="KW-1133">Transmembrane helix</keyword>
<evidence type="ECO:0000256" key="1">
    <source>
        <dbReference type="SAM" id="Phobius"/>
    </source>
</evidence>
<protein>
    <submittedName>
        <fullName evidence="2">Uncharacterized protein</fullName>
    </submittedName>
</protein>
<gene>
    <name evidence="2" type="ORF">COX08_04790</name>
</gene>
<dbReference type="AlphaFoldDB" id="A0A2H0B524"/>
<organism evidence="2 3">
    <name type="scientific">Candidatus Beckwithbacteria bacterium CG23_combo_of_CG06-09_8_20_14_all_34_8</name>
    <dbReference type="NCBI Taxonomy" id="1974497"/>
    <lineage>
        <taxon>Bacteria</taxon>
        <taxon>Candidatus Beckwithiibacteriota</taxon>
    </lineage>
</organism>
<feature type="transmembrane region" description="Helical" evidence="1">
    <location>
        <begin position="86"/>
        <end position="110"/>
    </location>
</feature>
<evidence type="ECO:0000313" key="2">
    <source>
        <dbReference type="EMBL" id="PIP52734.1"/>
    </source>
</evidence>
<keyword evidence="1" id="KW-0812">Transmembrane</keyword>
<name>A0A2H0B524_9BACT</name>
<proteinExistence type="predicted"/>
<keyword evidence="1" id="KW-0472">Membrane</keyword>
<evidence type="ECO:0000313" key="3">
    <source>
        <dbReference type="Proteomes" id="UP000229459"/>
    </source>
</evidence>
<accession>A0A2H0B524</accession>
<dbReference type="Pfam" id="PF18895">
    <property type="entry name" value="T4SS_pilin"/>
    <property type="match status" value="1"/>
</dbReference>
<dbReference type="InterPro" id="IPR043993">
    <property type="entry name" value="T4SS_pilin"/>
</dbReference>
<sequence length="160" mass="17008">MINKIFLLLLIIYFIFPSFIYAHCSPGATNVCSDGTVQSCTPSGFQPPCGSGINIGAAFRLGEKNTDKSINTATHLNSVGNLISTILPNVFVIAGVIIFFFIILGGFTMITSAGNPEKQKEGSAMITGAVMGFVIIFGAYWIVQLLEWILGVSILNPGGI</sequence>